<proteinExistence type="inferred from homology"/>
<dbReference type="Gene3D" id="3.40.50.450">
    <property type="match status" value="1"/>
</dbReference>
<dbReference type="OrthoDB" id="9785707at2"/>
<dbReference type="SUPFAM" id="SSF102405">
    <property type="entry name" value="MCP/YpsA-like"/>
    <property type="match status" value="1"/>
</dbReference>
<dbReference type="InterPro" id="IPR036388">
    <property type="entry name" value="WH-like_DNA-bd_sf"/>
</dbReference>
<protein>
    <submittedName>
        <fullName evidence="5">DNA protecting protein DprA</fullName>
    </submittedName>
</protein>
<dbReference type="Pfam" id="PF17782">
    <property type="entry name" value="WHD_DprA"/>
    <property type="match status" value="1"/>
</dbReference>
<dbReference type="NCBIfam" id="TIGR00732">
    <property type="entry name" value="dprA"/>
    <property type="match status" value="1"/>
</dbReference>
<evidence type="ECO:0000313" key="6">
    <source>
        <dbReference type="Proteomes" id="UP000005952"/>
    </source>
</evidence>
<dbReference type="GO" id="GO:0009294">
    <property type="term" value="P:DNA-mediated transformation"/>
    <property type="evidence" value="ECO:0007669"/>
    <property type="project" value="InterPro"/>
</dbReference>
<evidence type="ECO:0000313" key="5">
    <source>
        <dbReference type="EMBL" id="AGK58709.1"/>
    </source>
</evidence>
<sequence>MPKPEQSHLFRPAPLPTAALSDAERLACLRLIRSENVGPVTFRELINHFGGAQNALEALPELSRRGGAGRPIRLSSRAEAEQELEKACRCDAVPLFTIEPGYPAVLARSDAPPPMLYVKGRREFLNAPAIAIVGSRQCSAAGVQLTRRFASELGQAGLVVVSGLARGIDRAAHEASLAYGTIAVLAGGIDWVYPREHADLQRSIGEDGCLVTDRPPGFNPRERDFPRRNRIIAGLAYGVVIVEAALRSGTLTTARYANDLGREVFALPGHPLDPRAEGTNRLIKQGATLVTEPSEVVEILRPIVGPETCCKPSGESSFAPLVASGQPGPQPAGSPPDLRRGSGRPEEMAAVLAALGPAPIAIDAIVRATGITVQSVHIALLELDLAGRIERQGLSLVALKSP</sequence>
<organism evidence="5 6">
    <name type="scientific">Hyphomicrobium denitrificans 1NES1</name>
    <dbReference type="NCBI Taxonomy" id="670307"/>
    <lineage>
        <taxon>Bacteria</taxon>
        <taxon>Pseudomonadati</taxon>
        <taxon>Pseudomonadota</taxon>
        <taxon>Alphaproteobacteria</taxon>
        <taxon>Hyphomicrobiales</taxon>
        <taxon>Hyphomicrobiaceae</taxon>
        <taxon>Hyphomicrobium</taxon>
    </lineage>
</organism>
<dbReference type="HOGENOM" id="CLU_029601_1_1_5"/>
<keyword evidence="6" id="KW-1185">Reference proteome</keyword>
<dbReference type="InterPro" id="IPR003488">
    <property type="entry name" value="DprA"/>
</dbReference>
<name>N0B5A0_9HYPH</name>
<dbReference type="InterPro" id="IPR057666">
    <property type="entry name" value="DrpA_SLOG"/>
</dbReference>
<dbReference type="Pfam" id="PF02481">
    <property type="entry name" value="DNA_processg_A"/>
    <property type="match status" value="1"/>
</dbReference>
<dbReference type="AlphaFoldDB" id="N0B5A0"/>
<dbReference type="STRING" id="670307.HYPDE_35188"/>
<dbReference type="Proteomes" id="UP000005952">
    <property type="component" value="Chromosome"/>
</dbReference>
<reference evidence="5 6" key="1">
    <citation type="journal article" date="2013" name="Genome Announc.">
        <title>Genome sequences for three denitrifying bacterial strains isolated from a uranium- and nitrate-contaminated subsurface environment.</title>
        <authorList>
            <person name="Venkatramanan R."/>
            <person name="Prakash O."/>
            <person name="Woyke T."/>
            <person name="Chain P."/>
            <person name="Goodwin L.A."/>
            <person name="Watson D."/>
            <person name="Brooks S."/>
            <person name="Kostka J.E."/>
            <person name="Green S.J."/>
        </authorList>
    </citation>
    <scope>NUCLEOTIDE SEQUENCE [LARGE SCALE GENOMIC DNA]</scope>
    <source>
        <strain evidence="5 6">1NES1</strain>
    </source>
</reference>
<evidence type="ECO:0000256" key="2">
    <source>
        <dbReference type="SAM" id="MobiDB-lite"/>
    </source>
</evidence>
<dbReference type="PANTHER" id="PTHR43022:SF1">
    <property type="entry name" value="PROTEIN SMF"/>
    <property type="match status" value="1"/>
</dbReference>
<evidence type="ECO:0000256" key="1">
    <source>
        <dbReference type="ARBA" id="ARBA00006525"/>
    </source>
</evidence>
<gene>
    <name evidence="5" type="ORF">HYPDE_35188</name>
</gene>
<feature type="domain" description="Smf/DprA SLOG" evidence="3">
    <location>
        <begin position="97"/>
        <end position="299"/>
    </location>
</feature>
<dbReference type="Gene3D" id="1.10.10.10">
    <property type="entry name" value="Winged helix-like DNA-binding domain superfamily/Winged helix DNA-binding domain"/>
    <property type="match status" value="1"/>
</dbReference>
<accession>N0B5A0</accession>
<evidence type="ECO:0000259" key="4">
    <source>
        <dbReference type="Pfam" id="PF17782"/>
    </source>
</evidence>
<evidence type="ECO:0000259" key="3">
    <source>
        <dbReference type="Pfam" id="PF02481"/>
    </source>
</evidence>
<dbReference type="PANTHER" id="PTHR43022">
    <property type="entry name" value="PROTEIN SMF"/>
    <property type="match status" value="1"/>
</dbReference>
<dbReference type="eggNOG" id="COG0758">
    <property type="taxonomic scope" value="Bacteria"/>
</dbReference>
<feature type="region of interest" description="Disordered" evidence="2">
    <location>
        <begin position="315"/>
        <end position="344"/>
    </location>
</feature>
<dbReference type="Pfam" id="PF21102">
    <property type="entry name" value="DprA_N"/>
    <property type="match status" value="1"/>
</dbReference>
<feature type="domain" description="DprA winged helix" evidence="4">
    <location>
        <begin position="345"/>
        <end position="392"/>
    </location>
</feature>
<dbReference type="EMBL" id="CP005587">
    <property type="protein sequence ID" value="AGK58709.1"/>
    <property type="molecule type" value="Genomic_DNA"/>
</dbReference>
<dbReference type="InterPro" id="IPR041614">
    <property type="entry name" value="DprA_WH"/>
</dbReference>
<comment type="similarity">
    <text evidence="1">Belongs to the DprA/Smf family.</text>
</comment>
<dbReference type="KEGG" id="hdt:HYPDE_35188"/>
<dbReference type="RefSeq" id="WP_015598728.1">
    <property type="nucleotide sequence ID" value="NC_021172.1"/>
</dbReference>